<dbReference type="RefSeq" id="WP_161337211.1">
    <property type="nucleotide sequence ID" value="NZ_JBHSDG010000002.1"/>
</dbReference>
<feature type="transmembrane region" description="Helical" evidence="1">
    <location>
        <begin position="114"/>
        <end position="137"/>
    </location>
</feature>
<feature type="transmembrane region" description="Helical" evidence="1">
    <location>
        <begin position="12"/>
        <end position="32"/>
    </location>
</feature>
<keyword evidence="3" id="KW-1185">Reference proteome</keyword>
<keyword evidence="1" id="KW-0812">Transmembrane</keyword>
<protein>
    <submittedName>
        <fullName evidence="2">Uncharacterized protein</fullName>
    </submittedName>
</protein>
<evidence type="ECO:0000313" key="2">
    <source>
        <dbReference type="EMBL" id="MZR20786.1"/>
    </source>
</evidence>
<reference evidence="2 3" key="1">
    <citation type="journal article" date="2014" name="Int. J. Syst. Evol. Microbiol.">
        <title>Sneathiella chungangensis sp. nov., isolated from a marine sand, and emended description of the genus Sneathiella.</title>
        <authorList>
            <person name="Siamphan C."/>
            <person name="Kim H."/>
            <person name="Lee J.S."/>
            <person name="Kim W."/>
        </authorList>
    </citation>
    <scope>NUCLEOTIDE SEQUENCE [LARGE SCALE GENOMIC DNA]</scope>
    <source>
        <strain evidence="2 3">KCTC 32476</strain>
    </source>
</reference>
<keyword evidence="1" id="KW-0472">Membrane</keyword>
<feature type="transmembrane region" description="Helical" evidence="1">
    <location>
        <begin position="197"/>
        <end position="221"/>
    </location>
</feature>
<name>A0A845MBI3_9PROT</name>
<keyword evidence="1" id="KW-1133">Transmembrane helix</keyword>
<proteinExistence type="predicted"/>
<feature type="transmembrane region" description="Helical" evidence="1">
    <location>
        <begin position="264"/>
        <end position="282"/>
    </location>
</feature>
<gene>
    <name evidence="2" type="ORF">GQF03_00400</name>
</gene>
<evidence type="ECO:0000313" key="3">
    <source>
        <dbReference type="Proteomes" id="UP000445696"/>
    </source>
</evidence>
<feature type="transmembrane region" description="Helical" evidence="1">
    <location>
        <begin position="85"/>
        <end position="108"/>
    </location>
</feature>
<organism evidence="2 3">
    <name type="scientific">Sneathiella chungangensis</name>
    <dbReference type="NCBI Taxonomy" id="1418234"/>
    <lineage>
        <taxon>Bacteria</taxon>
        <taxon>Pseudomonadati</taxon>
        <taxon>Pseudomonadota</taxon>
        <taxon>Alphaproteobacteria</taxon>
        <taxon>Sneathiellales</taxon>
        <taxon>Sneathiellaceae</taxon>
        <taxon>Sneathiella</taxon>
    </lineage>
</organism>
<dbReference type="EMBL" id="WTVA01000001">
    <property type="protein sequence ID" value="MZR20786.1"/>
    <property type="molecule type" value="Genomic_DNA"/>
</dbReference>
<feature type="transmembrane region" description="Helical" evidence="1">
    <location>
        <begin position="158"/>
        <end position="177"/>
    </location>
</feature>
<feature type="transmembrane region" description="Helical" evidence="1">
    <location>
        <begin position="233"/>
        <end position="252"/>
    </location>
</feature>
<evidence type="ECO:0000256" key="1">
    <source>
        <dbReference type="SAM" id="Phobius"/>
    </source>
</evidence>
<feature type="transmembrane region" description="Helical" evidence="1">
    <location>
        <begin position="52"/>
        <end position="73"/>
    </location>
</feature>
<comment type="caution">
    <text evidence="2">The sequence shown here is derived from an EMBL/GenBank/DDBJ whole genome shotgun (WGS) entry which is preliminary data.</text>
</comment>
<sequence length="302" mass="33762">MVVNFVRFIAAIFLSALILAGILYGIYLFAQFTGVMGASGLFGSYAPIVRSFIFELAKATLVLVAPAIIVACFRYQYSKWARTKAAMTGFGIAMIGFVVWFAILFTMLHLNESLFFSVQLQIEIFTFSFLTFVSGFATSRLVPVLDQRPLQRRPGTILIFEGVCYFMLIAGLLHLAFRYPDILSLSRKLNSSNHTSPFVITPVLAFQFLGFNVNIWFVILIGRFGSVMARNSYIVYVAVGFVFISYMTVINLGRDAFLYTLTDYLLTFGGFAGSFIGIGLLLTPSARKWINRERDDMAPQPA</sequence>
<accession>A0A845MBI3</accession>
<dbReference type="Proteomes" id="UP000445696">
    <property type="component" value="Unassembled WGS sequence"/>
</dbReference>
<dbReference type="AlphaFoldDB" id="A0A845MBI3"/>